<evidence type="ECO:0000256" key="1">
    <source>
        <dbReference type="ARBA" id="ARBA00008140"/>
    </source>
</evidence>
<reference evidence="6 7" key="1">
    <citation type="submission" date="2018-03" db="EMBL/GenBank/DDBJ databases">
        <authorList>
            <person name="Guldener U."/>
        </authorList>
    </citation>
    <scope>NUCLEOTIDE SEQUENCE [LARGE SCALE GENOMIC DNA]</scope>
    <source>
        <strain evidence="6 7">DAOM196992</strain>
    </source>
</reference>
<dbReference type="GO" id="GO:0016579">
    <property type="term" value="P:protein deubiquitination"/>
    <property type="evidence" value="ECO:0007669"/>
    <property type="project" value="TreeGrafter"/>
</dbReference>
<feature type="domain" description="PPPDE" evidence="5">
    <location>
        <begin position="9"/>
        <end position="282"/>
    </location>
</feature>
<evidence type="ECO:0000256" key="3">
    <source>
        <dbReference type="ARBA" id="ARBA00022801"/>
    </source>
</evidence>
<name>A0A5C3F4D4_9BASI</name>
<evidence type="ECO:0000313" key="6">
    <source>
        <dbReference type="EMBL" id="SPO38319.1"/>
    </source>
</evidence>
<feature type="region of interest" description="Disordered" evidence="4">
    <location>
        <begin position="75"/>
        <end position="108"/>
    </location>
</feature>
<evidence type="ECO:0000313" key="7">
    <source>
        <dbReference type="Proteomes" id="UP000323386"/>
    </source>
</evidence>
<organism evidence="6 7">
    <name type="scientific">Pseudozyma flocculosa</name>
    <dbReference type="NCBI Taxonomy" id="84751"/>
    <lineage>
        <taxon>Eukaryota</taxon>
        <taxon>Fungi</taxon>
        <taxon>Dikarya</taxon>
        <taxon>Basidiomycota</taxon>
        <taxon>Ustilaginomycotina</taxon>
        <taxon>Ustilaginomycetes</taxon>
        <taxon>Ustilaginales</taxon>
        <taxon>Ustilaginaceae</taxon>
        <taxon>Pseudozyma</taxon>
    </lineage>
</organism>
<keyword evidence="3" id="KW-0378">Hydrolase</keyword>
<dbReference type="InterPro" id="IPR008580">
    <property type="entry name" value="PPPDE_dom"/>
</dbReference>
<dbReference type="Proteomes" id="UP000323386">
    <property type="component" value="Unassembled WGS sequence"/>
</dbReference>
<keyword evidence="2" id="KW-0645">Protease</keyword>
<dbReference type="AlphaFoldDB" id="A0A5C3F4D4"/>
<dbReference type="EMBL" id="OOIP01000009">
    <property type="protein sequence ID" value="SPO38319.1"/>
    <property type="molecule type" value="Genomic_DNA"/>
</dbReference>
<dbReference type="PANTHER" id="PTHR12378:SF80">
    <property type="entry name" value="IP06716P-RELATED"/>
    <property type="match status" value="1"/>
</dbReference>
<dbReference type="SMART" id="SM01179">
    <property type="entry name" value="DUF862"/>
    <property type="match status" value="1"/>
</dbReference>
<feature type="region of interest" description="Disordered" evidence="4">
    <location>
        <begin position="186"/>
        <end position="214"/>
    </location>
</feature>
<dbReference type="GO" id="GO:0006508">
    <property type="term" value="P:proteolysis"/>
    <property type="evidence" value="ECO:0007669"/>
    <property type="project" value="UniProtKB-KW"/>
</dbReference>
<accession>A0A5C3F4D4</accession>
<feature type="region of interest" description="Disordered" evidence="4">
    <location>
        <begin position="363"/>
        <end position="395"/>
    </location>
</feature>
<feature type="region of interest" description="Disordered" evidence="4">
    <location>
        <begin position="136"/>
        <end position="157"/>
    </location>
</feature>
<dbReference type="Gene3D" id="3.90.1720.30">
    <property type="entry name" value="PPPDE domains"/>
    <property type="match status" value="1"/>
</dbReference>
<sequence>MGASSQHGTPVYLTIWDLSPPSLLSSSAYRLLGLGAFHTNLWLPDLAVEYAYGGHAHPGVSGAFAIPRDPLDLDALVDAKPPGRRRRQENGRNAPRPPSTLDGISWWGPEAVPCPGQSPIPGARYMGAWFVGYAGPPPPSRPTADHDLHDDDDNDDDQRSEFVRWAAPQSGARAFKEPLQFSDPFFLASTDAAPPPPSPLSSSAAVAAGRHPRHGGARLKSVNHALATLQAMRQDATWCGTRYDLLARNCNHFTDAACRLLVGTGIPGWINRSANLGRSVVWAVPKSLLDIETGILLDDDAERAEVEDDRGHDQDCDHGRAVDGTGARRNVAAAAVGQAPHEVSTGDRSDAGVARKLDWEKRLAEPPTSMAGPAAVAVDAGDARSMSQRQRESEQ</sequence>
<dbReference type="OrthoDB" id="412286at2759"/>
<feature type="region of interest" description="Disordered" evidence="4">
    <location>
        <begin position="304"/>
        <end position="324"/>
    </location>
</feature>
<dbReference type="Pfam" id="PF05903">
    <property type="entry name" value="Peptidase_C97"/>
    <property type="match status" value="1"/>
</dbReference>
<feature type="compositionally biased region" description="Basic and acidic residues" evidence="4">
    <location>
        <begin position="309"/>
        <end position="321"/>
    </location>
</feature>
<keyword evidence="7" id="KW-1185">Reference proteome</keyword>
<proteinExistence type="inferred from homology"/>
<feature type="compositionally biased region" description="Low complexity" evidence="4">
    <location>
        <begin position="371"/>
        <end position="380"/>
    </location>
</feature>
<dbReference type="InterPro" id="IPR042266">
    <property type="entry name" value="PPPDE_sf"/>
</dbReference>
<dbReference type="GO" id="GO:0101005">
    <property type="term" value="F:deubiquitinase activity"/>
    <property type="evidence" value="ECO:0007669"/>
    <property type="project" value="TreeGrafter"/>
</dbReference>
<evidence type="ECO:0000256" key="4">
    <source>
        <dbReference type="SAM" id="MobiDB-lite"/>
    </source>
</evidence>
<evidence type="ECO:0000259" key="5">
    <source>
        <dbReference type="PROSITE" id="PS51858"/>
    </source>
</evidence>
<gene>
    <name evidence="6" type="ORF">PSFLO_03796</name>
</gene>
<dbReference type="PROSITE" id="PS51858">
    <property type="entry name" value="PPPDE"/>
    <property type="match status" value="1"/>
</dbReference>
<evidence type="ECO:0000256" key="2">
    <source>
        <dbReference type="ARBA" id="ARBA00022670"/>
    </source>
</evidence>
<dbReference type="PANTHER" id="PTHR12378">
    <property type="entry name" value="DESUMOYLATING ISOPEPTIDASE"/>
    <property type="match status" value="1"/>
</dbReference>
<comment type="similarity">
    <text evidence="1">Belongs to the DeSI family.</text>
</comment>
<protein>
    <recommendedName>
        <fullName evidence="5">PPPDE domain-containing protein</fullName>
    </recommendedName>
</protein>